<name>W3X6T5_PESFW</name>
<gene>
    <name evidence="6" type="ORF">PFICI_08425</name>
</gene>
<feature type="coiled-coil region" evidence="3">
    <location>
        <begin position="50"/>
        <end position="98"/>
    </location>
</feature>
<feature type="compositionally biased region" description="Low complexity" evidence="4">
    <location>
        <begin position="658"/>
        <end position="680"/>
    </location>
</feature>
<evidence type="ECO:0000256" key="3">
    <source>
        <dbReference type="SAM" id="Coils"/>
    </source>
</evidence>
<dbReference type="HOGENOM" id="CLU_014922_0_0_1"/>
<dbReference type="KEGG" id="pfy:PFICI_08425"/>
<evidence type="ECO:0000256" key="4">
    <source>
        <dbReference type="SAM" id="MobiDB-lite"/>
    </source>
</evidence>
<accession>W3X6T5</accession>
<dbReference type="RefSeq" id="XP_007835197.1">
    <property type="nucleotide sequence ID" value="XM_007837006.1"/>
</dbReference>
<comment type="subcellular location">
    <subcellularLocation>
        <location evidence="1">Cytoplasm</location>
    </subcellularLocation>
</comment>
<proteinExistence type="predicted"/>
<feature type="region of interest" description="Disordered" evidence="4">
    <location>
        <begin position="1"/>
        <end position="44"/>
    </location>
</feature>
<evidence type="ECO:0000313" key="6">
    <source>
        <dbReference type="EMBL" id="ETS80896.1"/>
    </source>
</evidence>
<reference evidence="7" key="1">
    <citation type="journal article" date="2015" name="BMC Genomics">
        <title>Genomic and transcriptomic analysis of the endophytic fungus Pestalotiopsis fici reveals its lifestyle and high potential for synthesis of natural products.</title>
        <authorList>
            <person name="Wang X."/>
            <person name="Zhang X."/>
            <person name="Liu L."/>
            <person name="Xiang M."/>
            <person name="Wang W."/>
            <person name="Sun X."/>
            <person name="Che Y."/>
            <person name="Guo L."/>
            <person name="Liu G."/>
            <person name="Guo L."/>
            <person name="Wang C."/>
            <person name="Yin W.B."/>
            <person name="Stadler M."/>
            <person name="Zhang X."/>
            <person name="Liu X."/>
        </authorList>
    </citation>
    <scope>NUCLEOTIDE SEQUENCE [LARGE SCALE GENOMIC DNA]</scope>
    <source>
        <strain evidence="7">W106-1 / CGMCC3.15140</strain>
    </source>
</reference>
<feature type="compositionally biased region" description="Polar residues" evidence="4">
    <location>
        <begin position="807"/>
        <end position="835"/>
    </location>
</feature>
<evidence type="ECO:0000256" key="1">
    <source>
        <dbReference type="ARBA" id="ARBA00004496"/>
    </source>
</evidence>
<keyword evidence="2" id="KW-0963">Cytoplasm</keyword>
<dbReference type="OrthoDB" id="10251744at2759"/>
<evidence type="ECO:0000256" key="2">
    <source>
        <dbReference type="ARBA" id="ARBA00022490"/>
    </source>
</evidence>
<dbReference type="EMBL" id="KI912113">
    <property type="protein sequence ID" value="ETS80896.1"/>
    <property type="molecule type" value="Genomic_DNA"/>
</dbReference>
<feature type="region of interest" description="Disordered" evidence="4">
    <location>
        <begin position="583"/>
        <end position="853"/>
    </location>
</feature>
<feature type="compositionally biased region" description="Polar residues" evidence="4">
    <location>
        <begin position="172"/>
        <end position="193"/>
    </location>
</feature>
<keyword evidence="7" id="KW-1185">Reference proteome</keyword>
<feature type="compositionally biased region" description="Low complexity" evidence="4">
    <location>
        <begin position="348"/>
        <end position="362"/>
    </location>
</feature>
<dbReference type="eggNOG" id="ENOG502SSWS">
    <property type="taxonomic scope" value="Eukaryota"/>
</dbReference>
<feature type="compositionally biased region" description="Low complexity" evidence="4">
    <location>
        <begin position="623"/>
        <end position="641"/>
    </location>
</feature>
<dbReference type="GO" id="GO:0005815">
    <property type="term" value="C:microtubule organizing center"/>
    <property type="evidence" value="ECO:0007669"/>
    <property type="project" value="InterPro"/>
</dbReference>
<dbReference type="GeneID" id="19273438"/>
<feature type="compositionally biased region" description="Polar residues" evidence="4">
    <location>
        <begin position="364"/>
        <end position="373"/>
    </location>
</feature>
<dbReference type="STRING" id="1229662.W3X6T5"/>
<feature type="region of interest" description="Disordered" evidence="4">
    <location>
        <begin position="539"/>
        <end position="562"/>
    </location>
</feature>
<dbReference type="GO" id="GO:0005737">
    <property type="term" value="C:cytoplasm"/>
    <property type="evidence" value="ECO:0007669"/>
    <property type="project" value="UniProtKB-SubCell"/>
</dbReference>
<feature type="compositionally biased region" description="Polar residues" evidence="4">
    <location>
        <begin position="1"/>
        <end position="11"/>
    </location>
</feature>
<keyword evidence="3" id="KW-0175">Coiled coil</keyword>
<feature type="domain" description="Centrosomin N-terminal motif 1" evidence="5">
    <location>
        <begin position="50"/>
        <end position="130"/>
    </location>
</feature>
<feature type="region of interest" description="Disordered" evidence="4">
    <location>
        <begin position="475"/>
        <end position="527"/>
    </location>
</feature>
<dbReference type="Proteomes" id="UP000030651">
    <property type="component" value="Unassembled WGS sequence"/>
</dbReference>
<feature type="region of interest" description="Disordered" evidence="4">
    <location>
        <begin position="165"/>
        <end position="197"/>
    </location>
</feature>
<feature type="compositionally biased region" description="Polar residues" evidence="4">
    <location>
        <begin position="545"/>
        <end position="556"/>
    </location>
</feature>
<feature type="compositionally biased region" description="Polar residues" evidence="4">
    <location>
        <begin position="486"/>
        <end position="498"/>
    </location>
</feature>
<sequence length="853" mass="93822">MSEASLSNSAGSARDDGIMTRSSSVRKHAAATLRPTPPNTDDDDLKVMGIKEIEKTIEKLKKQNWDLKLELYHRRERQAMLEELAKTSQERAKILQDEHASIIAQQAETMRLNDDLAQELDKRDKALFEAIDMIVDLQTTVAELEREKAMVRIVEADLHGPAISGQVDNFDRSTNARPYQPNSSGLPLTTDFSSRLGDPKTLERMSSFLSERGERTANLRDMILHNKSSFFHSRKISEASTIQSEFNRSVSPGVSLLSESSFLSVYGMNKRTPDQMLSPPEPEEPLVMQSIETPGPRRNTRNFSDGSRASSIITPLAWADSQTKFLDIRSPLQQLERLDGKLSVEGGSRPTTSSAARSAHPPVSQRQRAQIKTNQEKRDSLRRVVTSSPNADDLANAHMLPPTPDTTSSSMLRRHQNSHETLSEKSSITPRESIAHEIHMTPVTALPPQISTSSAQGDFSRPLSKLATTERPSFLGAPLPEEEASRTQQLVRTASQRPRSADETTISRHLANSWDSDSDSEGGADAYSEANDMDYWIREGAKPNPKSTAPRSTSPDLFSFPTESGRWETDVIFGAMRGTGFMGSPAPGLKRDPMDQLSSSPLIAPEDGVYYPPEPDAPDGGISAPQRQSSRSARTSSMTGSENTLEPVKARKGPVRWSDSTRGSGRTRSSSIDSAALSSSVNGPTKYLGDGSGALKRTNHPPLAGQPARQKKPSTLNRLFRRSLGGSQDQAEEDQEQRTPTGQAHARPRRSIHSGRSSVPPPATTPWRAPAAVLESDLTSATPPPIMRSRGHRPDFELHKSGDKLQTPRSSRVVSPSLLHQVTSETDNEMDTPQSGRRKWLSLGRRNSLRGRN</sequence>
<organism evidence="6 7">
    <name type="scientific">Pestalotiopsis fici (strain W106-1 / CGMCC3.15140)</name>
    <dbReference type="NCBI Taxonomy" id="1229662"/>
    <lineage>
        <taxon>Eukaryota</taxon>
        <taxon>Fungi</taxon>
        <taxon>Dikarya</taxon>
        <taxon>Ascomycota</taxon>
        <taxon>Pezizomycotina</taxon>
        <taxon>Sordariomycetes</taxon>
        <taxon>Xylariomycetidae</taxon>
        <taxon>Amphisphaeriales</taxon>
        <taxon>Sporocadaceae</taxon>
        <taxon>Pestalotiopsis</taxon>
    </lineage>
</organism>
<evidence type="ECO:0000313" key="7">
    <source>
        <dbReference type="Proteomes" id="UP000030651"/>
    </source>
</evidence>
<dbReference type="OMA" id="KASAHII"/>
<dbReference type="AlphaFoldDB" id="W3X6T5"/>
<protein>
    <recommendedName>
        <fullName evidence="5">Centrosomin N-terminal motif 1 domain-containing protein</fullName>
    </recommendedName>
</protein>
<feature type="region of interest" description="Disordered" evidence="4">
    <location>
        <begin position="339"/>
        <end position="428"/>
    </location>
</feature>
<dbReference type="InParanoid" id="W3X6T5"/>
<evidence type="ECO:0000259" key="5">
    <source>
        <dbReference type="Pfam" id="PF07989"/>
    </source>
</evidence>
<dbReference type="InterPro" id="IPR012943">
    <property type="entry name" value="Cnn_1N"/>
</dbReference>
<dbReference type="Pfam" id="PF07989">
    <property type="entry name" value="Cnn_1N"/>
    <property type="match status" value="1"/>
</dbReference>
<feature type="compositionally biased region" description="Basic and acidic residues" evidence="4">
    <location>
        <begin position="792"/>
        <end position="803"/>
    </location>
</feature>